<dbReference type="AlphaFoldDB" id="A0A545SNK1"/>
<keyword evidence="1" id="KW-1133">Transmembrane helix</keyword>
<dbReference type="Proteomes" id="UP000315816">
    <property type="component" value="Unassembled WGS sequence"/>
</dbReference>
<keyword evidence="3" id="KW-1185">Reference proteome</keyword>
<protein>
    <submittedName>
        <fullName evidence="2">Diguanylate cyclase</fullName>
    </submittedName>
</protein>
<evidence type="ECO:0000313" key="3">
    <source>
        <dbReference type="Proteomes" id="UP000315816"/>
    </source>
</evidence>
<name>A0A545SNK1_9RHOB</name>
<dbReference type="EMBL" id="VICH01000009">
    <property type="protein sequence ID" value="TQV66562.1"/>
    <property type="molecule type" value="Genomic_DNA"/>
</dbReference>
<dbReference type="Gene3D" id="3.30.450.20">
    <property type="entry name" value="PAS domain"/>
    <property type="match status" value="1"/>
</dbReference>
<dbReference type="SUPFAM" id="SSF55785">
    <property type="entry name" value="PYP-like sensor domain (PAS domain)"/>
    <property type="match status" value="2"/>
</dbReference>
<keyword evidence="1" id="KW-0472">Membrane</keyword>
<sequence length="527" mass="59026">MLNTLYAVALVLTALTISIAALYILALLDPARDRKLGSQTAREKDSVVFLFDDQVLTDTTPAGREILDALPRDRSGSDWLHLSQILDARFPNLTEQVGDLAELGTLSIPSADNAHQIDAEWRDGLARIELKSIHTNETAPIVDRMSFDAMRYELDGLRATAQHVPVMIWREDDNGKITWANKSYLDHAIDPNAPDGVASWPPQKLFDRPRLEDVKNLETPRRVAVQLPADGKRHWFELYDAPLGDETLLTAIPVDRVVTAEKSRAEFVTTLTKTFAHLPIGLAIFDRKRQLSLFNPALTDILAMSASFLVGQPTLFTFLDRLREKRMMPEPKDYVSWRQQMADLESAAVNGTYEETWSLPTGQTYRVTGRPHPDGAVAFLFEDITSEISLTRRFRRELEMGQSALDCIEDAIAIFSPGGVLSMSNAAYTKLWGNDPSTTLEDINLGDAIRTWRGTAGDTPVWRMLKEFVAAHGERQTWTDRIALLDGRQIDCQFVPMVRGATMARFSINPAQRDLQPEPKTALSLTP</sequence>
<dbReference type="Pfam" id="PF12860">
    <property type="entry name" value="PAS_7"/>
    <property type="match status" value="1"/>
</dbReference>
<dbReference type="OrthoDB" id="9797304at2"/>
<dbReference type="RefSeq" id="WP_142854226.1">
    <property type="nucleotide sequence ID" value="NZ_FXWW01000005.1"/>
</dbReference>
<organism evidence="2 3">
    <name type="scientific">Aliiroseovarius halocynthiae</name>
    <dbReference type="NCBI Taxonomy" id="985055"/>
    <lineage>
        <taxon>Bacteria</taxon>
        <taxon>Pseudomonadati</taxon>
        <taxon>Pseudomonadota</taxon>
        <taxon>Alphaproteobacteria</taxon>
        <taxon>Rhodobacterales</taxon>
        <taxon>Paracoccaceae</taxon>
        <taxon>Aliiroseovarius</taxon>
    </lineage>
</organism>
<evidence type="ECO:0000313" key="2">
    <source>
        <dbReference type="EMBL" id="TQV66562.1"/>
    </source>
</evidence>
<reference evidence="2 3" key="1">
    <citation type="submission" date="2019-06" db="EMBL/GenBank/DDBJ databases">
        <title>A novel species of marine bacteria.</title>
        <authorList>
            <person name="Wang Y."/>
        </authorList>
    </citation>
    <scope>NUCLEOTIDE SEQUENCE [LARGE SCALE GENOMIC DNA]</scope>
    <source>
        <strain evidence="2 3">MA1-10</strain>
    </source>
</reference>
<feature type="transmembrane region" description="Helical" evidence="1">
    <location>
        <begin position="6"/>
        <end position="28"/>
    </location>
</feature>
<gene>
    <name evidence="2" type="ORF">FIL88_12595</name>
</gene>
<comment type="caution">
    <text evidence="2">The sequence shown here is derived from an EMBL/GenBank/DDBJ whole genome shotgun (WGS) entry which is preliminary data.</text>
</comment>
<evidence type="ECO:0000256" key="1">
    <source>
        <dbReference type="SAM" id="Phobius"/>
    </source>
</evidence>
<dbReference type="InterPro" id="IPR035965">
    <property type="entry name" value="PAS-like_dom_sf"/>
</dbReference>
<accession>A0A545SNK1</accession>
<proteinExistence type="predicted"/>
<keyword evidence="1" id="KW-0812">Transmembrane</keyword>